<dbReference type="PANTHER" id="PTHR46828:SF2">
    <property type="entry name" value="ENDO-1,4-BETA-XYLANASE A-RELATED"/>
    <property type="match status" value="1"/>
</dbReference>
<sequence>MLSLRNFLVAIAGAAAVLAAPTDVAKRGPTELAARSETITTSTTGTYGGYYFSCYIESDTGATMTIGTGTYSLTWSSSSTDVVAGIGWSTGSARTVSYTGSLSASGDSLIALYGWTTSPLVEYYVIETYGTYNPGSAGTHKGTVTSDGATYDIYEVVRSNAPSIQGTQTFNQYLSIRQSKRTSGTITFQNHITAWKNLGLSLGTYNYQIMATEGYESSGSSSITIT</sequence>
<evidence type="ECO:0000256" key="2">
    <source>
        <dbReference type="ARBA" id="ARBA00004851"/>
    </source>
</evidence>
<dbReference type="GO" id="GO:0031176">
    <property type="term" value="F:endo-1,4-beta-xylanase activity"/>
    <property type="evidence" value="ECO:0007669"/>
    <property type="project" value="UniProtKB-UniRule"/>
</dbReference>
<feature type="signal peptide" evidence="13">
    <location>
        <begin position="1"/>
        <end position="19"/>
    </location>
</feature>
<evidence type="ECO:0000256" key="12">
    <source>
        <dbReference type="RuleBase" id="RU362015"/>
    </source>
</evidence>
<evidence type="ECO:0000256" key="10">
    <source>
        <dbReference type="ARBA" id="ARBA00023326"/>
    </source>
</evidence>
<dbReference type="SMR" id="A0A0N9DR18"/>
<dbReference type="PROSITE" id="PS00776">
    <property type="entry name" value="GH11_1"/>
    <property type="match status" value="1"/>
</dbReference>
<organism evidence="15">
    <name type="scientific">Cytospora ceratosperma</name>
    <dbReference type="NCBI Taxonomy" id="1928361"/>
    <lineage>
        <taxon>Eukaryota</taxon>
        <taxon>Fungi</taxon>
        <taxon>Dikarya</taxon>
        <taxon>Ascomycota</taxon>
        <taxon>Pezizomycotina</taxon>
        <taxon>Sordariomycetes</taxon>
        <taxon>Sordariomycetidae</taxon>
        <taxon>Diaporthales</taxon>
        <taxon>Cytosporaceae</taxon>
        <taxon>Cytospora</taxon>
    </lineage>
</organism>
<keyword evidence="10 11" id="KW-0624">Polysaccharide degradation</keyword>
<evidence type="ECO:0000256" key="4">
    <source>
        <dbReference type="ARBA" id="ARBA00012590"/>
    </source>
</evidence>
<dbReference type="InterPro" id="IPR013319">
    <property type="entry name" value="GH11/12"/>
</dbReference>
<feature type="domain" description="GH11" evidence="14">
    <location>
        <begin position="38"/>
        <end position="226"/>
    </location>
</feature>
<evidence type="ECO:0000256" key="13">
    <source>
        <dbReference type="SAM" id="SignalP"/>
    </source>
</evidence>
<dbReference type="PRINTS" id="PR00911">
    <property type="entry name" value="GLHYDRLASE11"/>
</dbReference>
<dbReference type="InterPro" id="IPR033123">
    <property type="entry name" value="GH11_dom"/>
</dbReference>
<feature type="active site" description="Nucleophile" evidence="11">
    <location>
        <position position="122"/>
    </location>
</feature>
<dbReference type="PANTHER" id="PTHR46828">
    <property type="entry name" value="ENDO-1,4-BETA-XYLANASE A-RELATED"/>
    <property type="match status" value="1"/>
</dbReference>
<evidence type="ECO:0000256" key="6">
    <source>
        <dbReference type="ARBA" id="ARBA00022729"/>
    </source>
</evidence>
<dbReference type="Gene3D" id="2.60.120.180">
    <property type="match status" value="1"/>
</dbReference>
<keyword evidence="6 13" id="KW-0732">Signal</keyword>
<protein>
    <recommendedName>
        <fullName evidence="4 11">Endo-1,4-beta-xylanase</fullName>
        <ecNumber evidence="4 11">3.2.1.8</ecNumber>
    </recommendedName>
</protein>
<dbReference type="EC" id="3.2.1.8" evidence="4 11"/>
<dbReference type="InterPro" id="IPR013320">
    <property type="entry name" value="ConA-like_dom_sf"/>
</dbReference>
<comment type="similarity">
    <text evidence="3 11 12">Belongs to the glycosyl hydrolase 11 (cellulase G) family.</text>
</comment>
<keyword evidence="9 11" id="KW-0326">Glycosidase</keyword>
<evidence type="ECO:0000256" key="5">
    <source>
        <dbReference type="ARBA" id="ARBA00022651"/>
    </source>
</evidence>
<evidence type="ECO:0000256" key="1">
    <source>
        <dbReference type="ARBA" id="ARBA00000681"/>
    </source>
</evidence>
<evidence type="ECO:0000259" key="14">
    <source>
        <dbReference type="PROSITE" id="PS51761"/>
    </source>
</evidence>
<dbReference type="GO" id="GO:0045493">
    <property type="term" value="P:xylan catabolic process"/>
    <property type="evidence" value="ECO:0007669"/>
    <property type="project" value="UniProtKB-UniRule"/>
</dbReference>
<dbReference type="UniPathway" id="UPA00114"/>
<evidence type="ECO:0000256" key="3">
    <source>
        <dbReference type="ARBA" id="ARBA00007792"/>
    </source>
</evidence>
<evidence type="ECO:0000256" key="7">
    <source>
        <dbReference type="ARBA" id="ARBA00022801"/>
    </source>
</evidence>
<comment type="pathway">
    <text evidence="2 11 12">Glycan degradation; xylan degradation.</text>
</comment>
<dbReference type="InterPro" id="IPR018208">
    <property type="entry name" value="GH11_AS_1"/>
</dbReference>
<dbReference type="InterPro" id="IPR001137">
    <property type="entry name" value="Glyco_hydro_11"/>
</dbReference>
<dbReference type="Pfam" id="PF00457">
    <property type="entry name" value="Glyco_hydro_11"/>
    <property type="match status" value="1"/>
</dbReference>
<keyword evidence="8 11" id="KW-0119">Carbohydrate metabolism</keyword>
<proteinExistence type="evidence at transcript level"/>
<evidence type="ECO:0000256" key="9">
    <source>
        <dbReference type="ARBA" id="ARBA00023295"/>
    </source>
</evidence>
<accession>A0A0N9DR18</accession>
<name>A0A0N9DR18_9PEZI</name>
<dbReference type="EMBL" id="KP229422">
    <property type="protein sequence ID" value="ALF05565.1"/>
    <property type="molecule type" value="mRNA"/>
</dbReference>
<dbReference type="AlphaFoldDB" id="A0A0N9DR18"/>
<feature type="chain" id="PRO_5006034743" description="Endo-1,4-beta-xylanase" evidence="13">
    <location>
        <begin position="20"/>
        <end position="226"/>
    </location>
</feature>
<keyword evidence="7 11" id="KW-0378">Hydrolase</keyword>
<evidence type="ECO:0000256" key="8">
    <source>
        <dbReference type="ARBA" id="ARBA00023277"/>
    </source>
</evidence>
<dbReference type="SUPFAM" id="SSF49899">
    <property type="entry name" value="Concanavalin A-like lectins/glucanases"/>
    <property type="match status" value="1"/>
</dbReference>
<dbReference type="PROSITE" id="PS51761">
    <property type="entry name" value="GH11_3"/>
    <property type="match status" value="1"/>
</dbReference>
<evidence type="ECO:0000313" key="15">
    <source>
        <dbReference type="EMBL" id="ALF05565.1"/>
    </source>
</evidence>
<keyword evidence="5 11" id="KW-0858">Xylan degradation</keyword>
<feature type="active site" description="Proton donor" evidence="11">
    <location>
        <position position="213"/>
    </location>
</feature>
<reference evidence="15" key="1">
    <citation type="submission" date="2014-12" db="EMBL/GenBank/DDBJ databases">
        <authorList>
            <person name="Jaenicke S."/>
        </authorList>
    </citation>
    <scope>NUCLEOTIDE SEQUENCE</scope>
</reference>
<comment type="catalytic activity">
    <reaction evidence="1 11 12">
        <text>Endohydrolysis of (1-&gt;4)-beta-D-xylosidic linkages in xylans.</text>
        <dbReference type="EC" id="3.2.1.8"/>
    </reaction>
</comment>
<evidence type="ECO:0000256" key="11">
    <source>
        <dbReference type="PROSITE-ProRule" id="PRU01097"/>
    </source>
</evidence>